<evidence type="ECO:0000256" key="1">
    <source>
        <dbReference type="ARBA" id="ARBA00010048"/>
    </source>
</evidence>
<evidence type="ECO:0000256" key="4">
    <source>
        <dbReference type="ARBA" id="ARBA00025077"/>
    </source>
</evidence>
<feature type="coiled-coil region" evidence="8">
    <location>
        <begin position="9"/>
        <end position="53"/>
    </location>
</feature>
<gene>
    <name evidence="7" type="primary">pfdA</name>
    <name evidence="10" type="ORF">SAMN06264855_101233</name>
</gene>
<dbReference type="GO" id="GO:0016272">
    <property type="term" value="C:prefoldin complex"/>
    <property type="evidence" value="ECO:0007669"/>
    <property type="project" value="UniProtKB-UniRule"/>
</dbReference>
<dbReference type="InterPro" id="IPR009053">
    <property type="entry name" value="Prefoldin"/>
</dbReference>
<dbReference type="GO" id="GO:0051082">
    <property type="term" value="F:unfolded protein binding"/>
    <property type="evidence" value="ECO:0007669"/>
    <property type="project" value="UniProtKB-UniRule"/>
</dbReference>
<feature type="compositionally biased region" description="Acidic residues" evidence="9">
    <location>
        <begin position="114"/>
        <end position="124"/>
    </location>
</feature>
<evidence type="ECO:0000256" key="2">
    <source>
        <dbReference type="ARBA" id="ARBA00011716"/>
    </source>
</evidence>
<comment type="subunit">
    <text evidence="2 7">Heterohexamer of two alpha and four beta subunits.</text>
</comment>
<dbReference type="CDD" id="cd00584">
    <property type="entry name" value="Prefoldin_alpha"/>
    <property type="match status" value="1"/>
</dbReference>
<dbReference type="SUPFAM" id="SSF46579">
    <property type="entry name" value="Prefoldin"/>
    <property type="match status" value="1"/>
</dbReference>
<dbReference type="InterPro" id="IPR004127">
    <property type="entry name" value="Prefoldin_subunit_alpha"/>
</dbReference>
<comment type="function">
    <text evidence="4 7">Molecular chaperone capable of stabilizing a range of proteins. Seems to fulfill an ATP-independent, HSP70-like function in archaeal de novo protein folding.</text>
</comment>
<feature type="region of interest" description="Disordered" evidence="9">
    <location>
        <begin position="114"/>
        <end position="151"/>
    </location>
</feature>
<keyword evidence="7" id="KW-0963">Cytoplasm</keyword>
<reference evidence="10 11" key="1">
    <citation type="submission" date="2017-06" db="EMBL/GenBank/DDBJ databases">
        <authorList>
            <person name="Kim H.J."/>
            <person name="Triplett B.A."/>
        </authorList>
    </citation>
    <scope>NUCLEOTIDE SEQUENCE [LARGE SCALE GENOMIC DNA]</scope>
    <source>
        <strain evidence="10 11">DSM 8800</strain>
    </source>
</reference>
<evidence type="ECO:0000256" key="7">
    <source>
        <dbReference type="HAMAP-Rule" id="MF_00308"/>
    </source>
</evidence>
<dbReference type="Gene3D" id="1.10.287.370">
    <property type="match status" value="1"/>
</dbReference>
<evidence type="ECO:0000256" key="3">
    <source>
        <dbReference type="ARBA" id="ARBA00023186"/>
    </source>
</evidence>
<dbReference type="GO" id="GO:0005737">
    <property type="term" value="C:cytoplasm"/>
    <property type="evidence" value="ECO:0007669"/>
    <property type="project" value="UniProtKB-SubCell"/>
</dbReference>
<evidence type="ECO:0000256" key="9">
    <source>
        <dbReference type="SAM" id="MobiDB-lite"/>
    </source>
</evidence>
<sequence length="151" mass="17070">MMGGGQGQLQQLSQELQALDQAIGSLEEEIDAHREEQVEIDEAVKAIETLESDSTVQVPLGGGAYVRAEIDDIDEVIVSLGGNYAAEQDREDAIEVLKRKREALDDRIQETREEIDELESESDQLEQQAQRMQQQMQQQQMQQLQQQADDE</sequence>
<evidence type="ECO:0000256" key="8">
    <source>
        <dbReference type="SAM" id="Coils"/>
    </source>
</evidence>
<comment type="similarity">
    <text evidence="1">Belongs to the prefoldin subunit alpha family.</text>
</comment>
<keyword evidence="11" id="KW-1185">Reference proteome</keyword>
<keyword evidence="8" id="KW-0175">Coiled coil</keyword>
<dbReference type="HAMAP" id="MF_00308">
    <property type="entry name" value="PfdA"/>
    <property type="match status" value="1"/>
</dbReference>
<protein>
    <recommendedName>
        <fullName evidence="5 7">Prefoldin subunit alpha</fullName>
    </recommendedName>
    <alternativeName>
        <fullName evidence="6 7">GimC subunit alpha</fullName>
    </alternativeName>
</protein>
<dbReference type="NCBIfam" id="TIGR00293">
    <property type="entry name" value="prefoldin subunit alpha"/>
    <property type="match status" value="1"/>
</dbReference>
<evidence type="ECO:0000256" key="6">
    <source>
        <dbReference type="ARBA" id="ARBA00044231"/>
    </source>
</evidence>
<dbReference type="Proteomes" id="UP000198397">
    <property type="component" value="Unassembled WGS sequence"/>
</dbReference>
<dbReference type="PANTHER" id="PTHR12674">
    <property type="entry name" value="PREFOLDIN SUBUNIT 5"/>
    <property type="match status" value="1"/>
</dbReference>
<dbReference type="EMBL" id="FZNQ01000001">
    <property type="protein sequence ID" value="SNR24185.1"/>
    <property type="molecule type" value="Genomic_DNA"/>
</dbReference>
<dbReference type="Pfam" id="PF02996">
    <property type="entry name" value="Prefoldin"/>
    <property type="match status" value="1"/>
</dbReference>
<proteinExistence type="inferred from homology"/>
<dbReference type="GO" id="GO:0006457">
    <property type="term" value="P:protein folding"/>
    <property type="evidence" value="ECO:0007669"/>
    <property type="project" value="UniProtKB-UniRule"/>
</dbReference>
<evidence type="ECO:0000256" key="5">
    <source>
        <dbReference type="ARBA" id="ARBA00044156"/>
    </source>
</evidence>
<accession>A0A238UPY9</accession>
<evidence type="ECO:0000313" key="10">
    <source>
        <dbReference type="EMBL" id="SNR24185.1"/>
    </source>
</evidence>
<dbReference type="InterPro" id="IPR011599">
    <property type="entry name" value="PFD_alpha_archaea"/>
</dbReference>
<evidence type="ECO:0000313" key="11">
    <source>
        <dbReference type="Proteomes" id="UP000198397"/>
    </source>
</evidence>
<feature type="compositionally biased region" description="Low complexity" evidence="9">
    <location>
        <begin position="125"/>
        <end position="151"/>
    </location>
</feature>
<dbReference type="PANTHER" id="PTHR12674:SF2">
    <property type="entry name" value="PREFOLDIN SUBUNIT 5"/>
    <property type="match status" value="1"/>
</dbReference>
<name>A0A238UPY9_HALVU</name>
<dbReference type="AlphaFoldDB" id="A0A238UPY9"/>
<keyword evidence="3 7" id="KW-0143">Chaperone</keyword>
<comment type="similarity">
    <text evidence="7">Belongs to the prefoldin alpha subunit family.</text>
</comment>
<organism evidence="10 11">
    <name type="scientific">Halorubrum vacuolatum</name>
    <name type="common">Natronobacterium vacuolatum</name>
    <dbReference type="NCBI Taxonomy" id="63740"/>
    <lineage>
        <taxon>Archaea</taxon>
        <taxon>Methanobacteriati</taxon>
        <taxon>Methanobacteriota</taxon>
        <taxon>Stenosarchaea group</taxon>
        <taxon>Halobacteria</taxon>
        <taxon>Halobacteriales</taxon>
        <taxon>Haloferacaceae</taxon>
        <taxon>Halorubrum</taxon>
    </lineage>
</organism>
<comment type="subcellular location">
    <subcellularLocation>
        <location evidence="7">Cytoplasm</location>
    </subcellularLocation>
</comment>